<evidence type="ECO:0000256" key="1">
    <source>
        <dbReference type="SAM" id="MobiDB-lite"/>
    </source>
</evidence>
<evidence type="ECO:0000313" key="3">
    <source>
        <dbReference type="Proteomes" id="UP000188235"/>
    </source>
</evidence>
<name>A0A1Q2CXV5_9ACTN</name>
<proteinExistence type="predicted"/>
<dbReference type="AlphaFoldDB" id="A0A1Q2CXV5"/>
<accession>A0A1Q2CXV5</accession>
<evidence type="ECO:0000313" key="2">
    <source>
        <dbReference type="EMBL" id="AQP50913.1"/>
    </source>
</evidence>
<gene>
    <name evidence="2" type="ORF">BW733_08815</name>
</gene>
<reference evidence="2 3" key="1">
    <citation type="journal article" date="2008" name="Int. J. Syst. Evol. Microbiol.">
        <title>Tessaracoccus flavescens sp. nov., isolated from marine sediment.</title>
        <authorList>
            <person name="Lee D.W."/>
            <person name="Lee S.D."/>
        </authorList>
    </citation>
    <scope>NUCLEOTIDE SEQUENCE [LARGE SCALE GENOMIC DNA]</scope>
    <source>
        <strain evidence="2 3">SST-39T</strain>
    </source>
</reference>
<protein>
    <submittedName>
        <fullName evidence="2">Uncharacterized protein</fullName>
    </submittedName>
</protein>
<dbReference type="STRING" id="399497.BW733_08815"/>
<dbReference type="RefSeq" id="WP_077349717.1">
    <property type="nucleotide sequence ID" value="NZ_CP019607.1"/>
</dbReference>
<keyword evidence="3" id="KW-1185">Reference proteome</keyword>
<dbReference type="OrthoDB" id="3730357at2"/>
<organism evidence="2 3">
    <name type="scientific">Tessaracoccus flavescens</name>
    <dbReference type="NCBI Taxonomy" id="399497"/>
    <lineage>
        <taxon>Bacteria</taxon>
        <taxon>Bacillati</taxon>
        <taxon>Actinomycetota</taxon>
        <taxon>Actinomycetes</taxon>
        <taxon>Propionibacteriales</taxon>
        <taxon>Propionibacteriaceae</taxon>
        <taxon>Tessaracoccus</taxon>
    </lineage>
</organism>
<feature type="region of interest" description="Disordered" evidence="1">
    <location>
        <begin position="220"/>
        <end position="239"/>
    </location>
</feature>
<dbReference type="EMBL" id="CP019607">
    <property type="protein sequence ID" value="AQP50913.1"/>
    <property type="molecule type" value="Genomic_DNA"/>
</dbReference>
<sequence>MNFVIYWMTGVRKPEVKPAEMQALSDLFEVVRSAAVTADQQVQGAVAVTLASNQGNATDAFNAHATGSDSAKTQLLRIADAASATRDAHKAAGTLIESTVTSMDAVATIAAQDVIKAQALPLGIGAPMVKQIIARAKADLTKINAAAAVAAVGIYAGLGLPDPMYLSQDDTRGSIPQEIADVWAEMTPAERKEFYEAVAEDVTSDWPPDKERPEVLFYSNAEPLPPGAVRPPDPKDDWSGNYGVATDGKIYINYDIMASDDTPVQLHTVVHEIQHVNQAHLRDQYDAMVAADPDVIDDIRAGRRPDPFIAEGTTVDEVERWKTRYEGGGSPYYTHQPVEIDARRSGTEYVDSLTPEQIEELLE</sequence>
<dbReference type="KEGG" id="tfa:BW733_08815"/>
<dbReference type="Proteomes" id="UP000188235">
    <property type="component" value="Chromosome"/>
</dbReference>